<dbReference type="VEuPathDB" id="FungiDB:PV10_06451"/>
<evidence type="ECO:0000259" key="8">
    <source>
        <dbReference type="PROSITE" id="PS50048"/>
    </source>
</evidence>
<evidence type="ECO:0000256" key="1">
    <source>
        <dbReference type="ARBA" id="ARBA00022723"/>
    </source>
</evidence>
<keyword evidence="1" id="KW-0479">Metal-binding</keyword>
<dbReference type="Gene3D" id="4.10.240.10">
    <property type="entry name" value="Zn(2)-C6 fungal-type DNA-binding domain"/>
    <property type="match status" value="1"/>
</dbReference>
<sequence>MTQHRRNSLPGGAGSGTNDAKTRTSIACDRCAKAKIRCDGMSPCGRCKTRNLSCTLQRPHSVLKRRLPTIDSSRVKTPPERYNVESSRAAYNAPQQDLSTFEAEEYSALPSLPQLNHEEKSPRKQSTNTTLVDAEMTDGTSHVTPRIDQDDHEASEGRLFGASSLDITTASLEFSQPDISTIFNSMSPSADFDFPADLWFHEMSPLAWNALLTESSPGTARPKVTSATIYGTSPYASCPLFHDLAESKSSAVKLKDPICGFLQDRSSWQQIEDATAKQRKNDIRSSPVIGHGIRDALIAITHLTISKAPESISIRGIPLSFPPLETIQCLFKTCMTRYARLYPFIHARTFEETADKGRESLTFPVFLQNILILGALLLPVKEGHAFANEMGYHIRQTMHEIMTQDIMTTNDIWMLSSTILITAAGAWSGNKIHVELAEAHRGLYTVMFNRRGYLKPQGEKEKEGRSAQDDLRLKLNGNRVCYIWYIVEQELSFFDCITPHISFTEMRSPMPCADSEFFCETEEEWLVEKSARLKMVTEKDQIQAPSLASLYWLFTRDDFLHMNVFITPLQLRLLQCALQTQVLQNSQIARFINVEESFHGTSLGISTNSQLSTCAQIRLEEIQGLLVRWFVLSKRVLGSKESSEISLACYLMHHLISMELHICFEDVQCLAGKDGLEVGRTLVPQFCRWAKSPASMRAIAHAGQVINLLQSSVLGETSNQLRPLWWPVALTRATLVMWSYSISCCITARHESASYENLSLLVPLNDRNEESGPYGRVLQRGEGQPCLINDAGRLIPLTNVHDMIHISLKILEDVKSESTPLCESILRFIQEIQRCGVPY</sequence>
<evidence type="ECO:0000256" key="3">
    <source>
        <dbReference type="ARBA" id="ARBA00023015"/>
    </source>
</evidence>
<dbReference type="PANTHER" id="PTHR47660:SF3">
    <property type="entry name" value="FINGER DOMAIN PROTEIN, PUTATIVE (AFU_ORTHOLOGUE AFUA_4G03310)-RELATED"/>
    <property type="match status" value="1"/>
</dbReference>
<dbReference type="EMBL" id="NAJM01000012">
    <property type="protein sequence ID" value="RVX72527.1"/>
    <property type="molecule type" value="Genomic_DNA"/>
</dbReference>
<feature type="region of interest" description="Disordered" evidence="7">
    <location>
        <begin position="68"/>
        <end position="93"/>
    </location>
</feature>
<dbReference type="PANTHER" id="PTHR47660">
    <property type="entry name" value="TRANSCRIPTION FACTOR WITH C2H2 AND ZN(2)-CYS(6) DNA BINDING DOMAIN (EUROFUNG)-RELATED-RELATED"/>
    <property type="match status" value="1"/>
</dbReference>
<dbReference type="GO" id="GO:0008270">
    <property type="term" value="F:zinc ion binding"/>
    <property type="evidence" value="ECO:0007669"/>
    <property type="project" value="InterPro"/>
</dbReference>
<accession>A0A438N9U3</accession>
<feature type="region of interest" description="Disordered" evidence="7">
    <location>
        <begin position="110"/>
        <end position="130"/>
    </location>
</feature>
<keyword evidence="3" id="KW-0805">Transcription regulation</keyword>
<organism evidence="9 10">
    <name type="scientific">Exophiala mesophila</name>
    <name type="common">Black yeast-like fungus</name>
    <dbReference type="NCBI Taxonomy" id="212818"/>
    <lineage>
        <taxon>Eukaryota</taxon>
        <taxon>Fungi</taxon>
        <taxon>Dikarya</taxon>
        <taxon>Ascomycota</taxon>
        <taxon>Pezizomycotina</taxon>
        <taxon>Eurotiomycetes</taxon>
        <taxon>Chaetothyriomycetidae</taxon>
        <taxon>Chaetothyriales</taxon>
        <taxon>Herpotrichiellaceae</taxon>
        <taxon>Exophiala</taxon>
    </lineage>
</organism>
<dbReference type="PROSITE" id="PS00463">
    <property type="entry name" value="ZN2_CY6_FUNGAL_1"/>
    <property type="match status" value="1"/>
</dbReference>
<dbReference type="GO" id="GO:0003677">
    <property type="term" value="F:DNA binding"/>
    <property type="evidence" value="ECO:0007669"/>
    <property type="project" value="UniProtKB-KW"/>
</dbReference>
<name>A0A438N9U3_EXOME</name>
<keyword evidence="2" id="KW-0862">Zinc</keyword>
<evidence type="ECO:0000256" key="6">
    <source>
        <dbReference type="ARBA" id="ARBA00023242"/>
    </source>
</evidence>
<reference evidence="9 10" key="1">
    <citation type="submission" date="2017-03" db="EMBL/GenBank/DDBJ databases">
        <title>Genomes of endolithic fungi from Antarctica.</title>
        <authorList>
            <person name="Coleine C."/>
            <person name="Masonjones S."/>
            <person name="Stajich J.E."/>
        </authorList>
    </citation>
    <scope>NUCLEOTIDE SEQUENCE [LARGE SCALE GENOMIC DNA]</scope>
    <source>
        <strain evidence="9 10">CCFEE 6314</strain>
    </source>
</reference>
<dbReference type="SMART" id="SM00066">
    <property type="entry name" value="GAL4"/>
    <property type="match status" value="1"/>
</dbReference>
<dbReference type="Proteomes" id="UP000288859">
    <property type="component" value="Unassembled WGS sequence"/>
</dbReference>
<proteinExistence type="predicted"/>
<dbReference type="OrthoDB" id="40579at2759"/>
<dbReference type="GO" id="GO:0000981">
    <property type="term" value="F:DNA-binding transcription factor activity, RNA polymerase II-specific"/>
    <property type="evidence" value="ECO:0007669"/>
    <property type="project" value="InterPro"/>
</dbReference>
<keyword evidence="6" id="KW-0539">Nucleus</keyword>
<dbReference type="SUPFAM" id="SSF57701">
    <property type="entry name" value="Zn2/Cys6 DNA-binding domain"/>
    <property type="match status" value="1"/>
</dbReference>
<dbReference type="CDD" id="cd00067">
    <property type="entry name" value="GAL4"/>
    <property type="match status" value="1"/>
</dbReference>
<protein>
    <recommendedName>
        <fullName evidence="8">Zn(2)-C6 fungal-type domain-containing protein</fullName>
    </recommendedName>
</protein>
<dbReference type="AlphaFoldDB" id="A0A438N9U3"/>
<comment type="caution">
    <text evidence="9">The sequence shown here is derived from an EMBL/GenBank/DDBJ whole genome shotgun (WGS) entry which is preliminary data.</text>
</comment>
<dbReference type="InterPro" id="IPR036864">
    <property type="entry name" value="Zn2-C6_fun-type_DNA-bd_sf"/>
</dbReference>
<dbReference type="PROSITE" id="PS50048">
    <property type="entry name" value="ZN2_CY6_FUNGAL_2"/>
    <property type="match status" value="1"/>
</dbReference>
<keyword evidence="4" id="KW-0238">DNA-binding</keyword>
<gene>
    <name evidence="9" type="ORF">B0A52_03717</name>
</gene>
<evidence type="ECO:0000256" key="5">
    <source>
        <dbReference type="ARBA" id="ARBA00023163"/>
    </source>
</evidence>
<feature type="domain" description="Zn(2)-C6 fungal-type" evidence="8">
    <location>
        <begin position="27"/>
        <end position="56"/>
    </location>
</feature>
<keyword evidence="5" id="KW-0804">Transcription</keyword>
<evidence type="ECO:0000256" key="2">
    <source>
        <dbReference type="ARBA" id="ARBA00022833"/>
    </source>
</evidence>
<dbReference type="InterPro" id="IPR001138">
    <property type="entry name" value="Zn2Cys6_DnaBD"/>
</dbReference>
<evidence type="ECO:0000256" key="4">
    <source>
        <dbReference type="ARBA" id="ARBA00023125"/>
    </source>
</evidence>
<evidence type="ECO:0000256" key="7">
    <source>
        <dbReference type="SAM" id="MobiDB-lite"/>
    </source>
</evidence>
<evidence type="ECO:0000313" key="10">
    <source>
        <dbReference type="Proteomes" id="UP000288859"/>
    </source>
</evidence>
<feature type="region of interest" description="Disordered" evidence="7">
    <location>
        <begin position="1"/>
        <end position="21"/>
    </location>
</feature>
<dbReference type="Pfam" id="PF00172">
    <property type="entry name" value="Zn_clus"/>
    <property type="match status" value="1"/>
</dbReference>
<evidence type="ECO:0000313" key="9">
    <source>
        <dbReference type="EMBL" id="RVX72527.1"/>
    </source>
</evidence>
<feature type="compositionally biased region" description="Basic and acidic residues" evidence="7">
    <location>
        <begin position="73"/>
        <end position="83"/>
    </location>
</feature>